<reference evidence="1 2" key="1">
    <citation type="submission" date="2018-02" db="EMBL/GenBank/DDBJ databases">
        <title>The genomes of Aspergillus section Nigri reveals drivers in fungal speciation.</title>
        <authorList>
            <consortium name="DOE Joint Genome Institute"/>
            <person name="Vesth T.C."/>
            <person name="Nybo J."/>
            <person name="Theobald S."/>
            <person name="Brandl J."/>
            <person name="Frisvad J.C."/>
            <person name="Nielsen K.F."/>
            <person name="Lyhne E.K."/>
            <person name="Kogle M.E."/>
            <person name="Kuo A."/>
            <person name="Riley R."/>
            <person name="Clum A."/>
            <person name="Nolan M."/>
            <person name="Lipzen A."/>
            <person name="Salamov A."/>
            <person name="Henrissat B."/>
            <person name="Wiebenga A."/>
            <person name="De vries R.P."/>
            <person name="Grigoriev I.V."/>
            <person name="Mortensen U.H."/>
            <person name="Andersen M.R."/>
            <person name="Baker S.E."/>
        </authorList>
    </citation>
    <scope>NUCLEOTIDE SEQUENCE [LARGE SCALE GENOMIC DNA]</scope>
    <source>
        <strain evidence="1 2">CBS 707.79</strain>
    </source>
</reference>
<dbReference type="STRING" id="1448320.A0A319DJW3"/>
<proteinExistence type="predicted"/>
<name>A0A319DJW3_9EURO</name>
<gene>
    <name evidence="1" type="ORF">BO71DRAFT_398922</name>
</gene>
<protein>
    <submittedName>
        <fullName evidence="1">Uncharacterized protein</fullName>
    </submittedName>
</protein>
<evidence type="ECO:0000313" key="1">
    <source>
        <dbReference type="EMBL" id="PYH94407.1"/>
    </source>
</evidence>
<sequence length="223" mass="25877">MTSICLNPRNSRRTNNKRCLIFDRCQALYSTLRTHESPFITPDELRNLGVRVSRAEMTPEGTTIDFQPSYFEPLETSVFEQYPASSRSGTHPADWSITYEKIPEERQRDFWPEGDLRMLDQHISSHLMCYRQGLTGGGGGVDEFGQLEDLTPLKTRGSPIIAEFDRGRRRNMRILNMSEDRYAVAFFWKMMIRLRRGRSGVFCGGYARDILMRNLLGMLCFLR</sequence>
<dbReference type="OrthoDB" id="4453902at2759"/>
<dbReference type="Proteomes" id="UP000247810">
    <property type="component" value="Unassembled WGS sequence"/>
</dbReference>
<dbReference type="EMBL" id="KZ825872">
    <property type="protein sequence ID" value="PYH94407.1"/>
    <property type="molecule type" value="Genomic_DNA"/>
</dbReference>
<dbReference type="AlphaFoldDB" id="A0A319DJW3"/>
<evidence type="ECO:0000313" key="2">
    <source>
        <dbReference type="Proteomes" id="UP000247810"/>
    </source>
</evidence>
<dbReference type="VEuPathDB" id="FungiDB:BO71DRAFT_398922"/>
<keyword evidence="2" id="KW-1185">Reference proteome</keyword>
<accession>A0A319DJW3</accession>
<organism evidence="1 2">
    <name type="scientific">Aspergillus ellipticus CBS 707.79</name>
    <dbReference type="NCBI Taxonomy" id="1448320"/>
    <lineage>
        <taxon>Eukaryota</taxon>
        <taxon>Fungi</taxon>
        <taxon>Dikarya</taxon>
        <taxon>Ascomycota</taxon>
        <taxon>Pezizomycotina</taxon>
        <taxon>Eurotiomycetes</taxon>
        <taxon>Eurotiomycetidae</taxon>
        <taxon>Eurotiales</taxon>
        <taxon>Aspergillaceae</taxon>
        <taxon>Aspergillus</taxon>
        <taxon>Aspergillus subgen. Circumdati</taxon>
    </lineage>
</organism>